<dbReference type="Gene3D" id="1.10.287.130">
    <property type="match status" value="1"/>
</dbReference>
<comment type="catalytic activity">
    <reaction evidence="1">
        <text>ATP + protein L-histidine = ADP + protein N-phospho-L-histidine.</text>
        <dbReference type="EC" id="2.7.13.3"/>
    </reaction>
</comment>
<dbReference type="SUPFAM" id="SSF47384">
    <property type="entry name" value="Homodimeric domain of signal transducing histidine kinase"/>
    <property type="match status" value="1"/>
</dbReference>
<dbReference type="EC" id="2.7.13.3" evidence="2"/>
<dbReference type="InterPro" id="IPR036890">
    <property type="entry name" value="HATPase_C_sf"/>
</dbReference>
<dbReference type="Pfam" id="PF13426">
    <property type="entry name" value="PAS_9"/>
    <property type="match status" value="3"/>
</dbReference>
<feature type="domain" description="PAC" evidence="8">
    <location>
        <begin position="204"/>
        <end position="256"/>
    </location>
</feature>
<feature type="domain" description="PAS" evidence="7">
    <location>
        <begin position="249"/>
        <end position="305"/>
    </location>
</feature>
<proteinExistence type="predicted"/>
<feature type="domain" description="PAS" evidence="7">
    <location>
        <begin position="1015"/>
        <end position="1086"/>
    </location>
</feature>
<keyword evidence="4" id="KW-0808">Transferase</keyword>
<feature type="domain" description="PAC" evidence="8">
    <location>
        <begin position="739"/>
        <end position="790"/>
    </location>
</feature>
<dbReference type="Pfam" id="PF00989">
    <property type="entry name" value="PAS"/>
    <property type="match status" value="1"/>
</dbReference>
<dbReference type="InterPro" id="IPR052162">
    <property type="entry name" value="Sensor_kinase/Photoreceptor"/>
</dbReference>
<feature type="domain" description="PAS" evidence="7">
    <location>
        <begin position="546"/>
        <end position="616"/>
    </location>
</feature>
<dbReference type="Pfam" id="PF00512">
    <property type="entry name" value="HisKA"/>
    <property type="match status" value="1"/>
</dbReference>
<evidence type="ECO:0000259" key="7">
    <source>
        <dbReference type="PROSITE" id="PS50112"/>
    </source>
</evidence>
<evidence type="ECO:0000256" key="2">
    <source>
        <dbReference type="ARBA" id="ARBA00012438"/>
    </source>
</evidence>
<dbReference type="CDD" id="cd00130">
    <property type="entry name" value="PAS"/>
    <property type="match status" value="8"/>
</dbReference>
<dbReference type="InterPro" id="IPR013767">
    <property type="entry name" value="PAS_fold"/>
</dbReference>
<organism evidence="9 10">
    <name type="scientific">Confluentibacter flavum</name>
    <dbReference type="NCBI Taxonomy" id="1909700"/>
    <lineage>
        <taxon>Bacteria</taxon>
        <taxon>Pseudomonadati</taxon>
        <taxon>Bacteroidota</taxon>
        <taxon>Flavobacteriia</taxon>
        <taxon>Flavobacteriales</taxon>
        <taxon>Flavobacteriaceae</taxon>
        <taxon>Confluentibacter</taxon>
    </lineage>
</organism>
<dbReference type="InterPro" id="IPR001610">
    <property type="entry name" value="PAC"/>
</dbReference>
<dbReference type="GO" id="GO:0000155">
    <property type="term" value="F:phosphorelay sensor kinase activity"/>
    <property type="evidence" value="ECO:0007669"/>
    <property type="project" value="InterPro"/>
</dbReference>
<dbReference type="InterPro" id="IPR036097">
    <property type="entry name" value="HisK_dim/P_sf"/>
</dbReference>
<dbReference type="Pfam" id="PF08448">
    <property type="entry name" value="PAS_4"/>
    <property type="match status" value="3"/>
</dbReference>
<dbReference type="SMART" id="SM00086">
    <property type="entry name" value="PAC"/>
    <property type="match status" value="6"/>
</dbReference>
<evidence type="ECO:0000256" key="4">
    <source>
        <dbReference type="ARBA" id="ARBA00022679"/>
    </source>
</evidence>
<dbReference type="PANTHER" id="PTHR43304:SF1">
    <property type="entry name" value="PAC DOMAIN-CONTAINING PROTEIN"/>
    <property type="match status" value="1"/>
</dbReference>
<dbReference type="CDD" id="cd00082">
    <property type="entry name" value="HisKA"/>
    <property type="match status" value="1"/>
</dbReference>
<dbReference type="GO" id="GO:0006355">
    <property type="term" value="P:regulation of DNA-templated transcription"/>
    <property type="evidence" value="ECO:0007669"/>
    <property type="project" value="InterPro"/>
</dbReference>
<dbReference type="PANTHER" id="PTHR43304">
    <property type="entry name" value="PHYTOCHROME-LIKE PROTEIN CPH1"/>
    <property type="match status" value="1"/>
</dbReference>
<keyword evidence="3" id="KW-0597">Phosphoprotein</keyword>
<gene>
    <name evidence="9" type="ORF">CSW08_05180</name>
</gene>
<dbReference type="Gene3D" id="3.30.450.20">
    <property type="entry name" value="PAS domain"/>
    <property type="match status" value="9"/>
</dbReference>
<dbReference type="SMART" id="SM00388">
    <property type="entry name" value="HisKA"/>
    <property type="match status" value="1"/>
</dbReference>
<feature type="domain" description="PAS" evidence="7">
    <location>
        <begin position="1132"/>
        <end position="1204"/>
    </location>
</feature>
<protein>
    <recommendedName>
        <fullName evidence="2">histidine kinase</fullName>
        <ecNumber evidence="2">2.7.13.3</ecNumber>
    </recommendedName>
</protein>
<dbReference type="FunFam" id="3.30.565.10:FF:000006">
    <property type="entry name" value="Sensor histidine kinase WalK"/>
    <property type="match status" value="1"/>
</dbReference>
<dbReference type="InterPro" id="IPR005467">
    <property type="entry name" value="His_kinase_dom"/>
</dbReference>
<dbReference type="Pfam" id="PF02518">
    <property type="entry name" value="HATPase_c"/>
    <property type="match status" value="1"/>
</dbReference>
<dbReference type="SUPFAM" id="SSF55781">
    <property type="entry name" value="GAF domain-like"/>
    <property type="match status" value="1"/>
</dbReference>
<feature type="domain" description="PAC" evidence="8">
    <location>
        <begin position="330"/>
        <end position="384"/>
    </location>
</feature>
<dbReference type="InterPro" id="IPR035965">
    <property type="entry name" value="PAS-like_dom_sf"/>
</dbReference>
<dbReference type="PROSITE" id="PS50113">
    <property type="entry name" value="PAC"/>
    <property type="match status" value="4"/>
</dbReference>
<dbReference type="NCBIfam" id="TIGR00229">
    <property type="entry name" value="sensory_box"/>
    <property type="match status" value="8"/>
</dbReference>
<dbReference type="SUPFAM" id="SSF55785">
    <property type="entry name" value="PYP-like sensor domain (PAS domain)"/>
    <property type="match status" value="9"/>
</dbReference>
<dbReference type="InterPro" id="IPR013655">
    <property type="entry name" value="PAS_fold_3"/>
</dbReference>
<dbReference type="Gene3D" id="2.10.70.100">
    <property type="match status" value="1"/>
</dbReference>
<evidence type="ECO:0000313" key="10">
    <source>
        <dbReference type="Proteomes" id="UP000233435"/>
    </source>
</evidence>
<dbReference type="InterPro" id="IPR000014">
    <property type="entry name" value="PAS"/>
</dbReference>
<dbReference type="SMART" id="SM00091">
    <property type="entry name" value="PAS"/>
    <property type="match status" value="8"/>
</dbReference>
<dbReference type="Pfam" id="PF08447">
    <property type="entry name" value="PAS_3"/>
    <property type="match status" value="2"/>
</dbReference>
<evidence type="ECO:0000259" key="6">
    <source>
        <dbReference type="PROSITE" id="PS50109"/>
    </source>
</evidence>
<dbReference type="SUPFAM" id="SSF55874">
    <property type="entry name" value="ATPase domain of HSP90 chaperone/DNA topoisomerase II/histidine kinase"/>
    <property type="match status" value="1"/>
</dbReference>
<feature type="domain" description="Histidine kinase" evidence="6">
    <location>
        <begin position="1286"/>
        <end position="1500"/>
    </location>
</feature>
<dbReference type="InterPro" id="IPR000700">
    <property type="entry name" value="PAS-assoc_C"/>
</dbReference>
<feature type="domain" description="PAC" evidence="8">
    <location>
        <begin position="1209"/>
        <end position="1261"/>
    </location>
</feature>
<dbReference type="Proteomes" id="UP000233435">
    <property type="component" value="Unassembled WGS sequence"/>
</dbReference>
<evidence type="ECO:0000256" key="5">
    <source>
        <dbReference type="ARBA" id="ARBA00022777"/>
    </source>
</evidence>
<dbReference type="InterPro" id="IPR029016">
    <property type="entry name" value="GAF-like_dom_sf"/>
</dbReference>
<dbReference type="InterPro" id="IPR003018">
    <property type="entry name" value="GAF"/>
</dbReference>
<evidence type="ECO:0000259" key="8">
    <source>
        <dbReference type="PROSITE" id="PS50113"/>
    </source>
</evidence>
<name>A0A2N3HLS6_9FLAO</name>
<feature type="domain" description="PAS" evidence="7">
    <location>
        <begin position="784"/>
        <end position="854"/>
    </location>
</feature>
<evidence type="ECO:0000256" key="1">
    <source>
        <dbReference type="ARBA" id="ARBA00000085"/>
    </source>
</evidence>
<dbReference type="Gene3D" id="3.30.450.40">
    <property type="match status" value="1"/>
</dbReference>
<dbReference type="InterPro" id="IPR003661">
    <property type="entry name" value="HisK_dim/P_dom"/>
</dbReference>
<comment type="caution">
    <text evidence="9">The sequence shown here is derived from an EMBL/GenBank/DDBJ whole genome shotgun (WGS) entry which is preliminary data.</text>
</comment>
<feature type="domain" description="PAS" evidence="7">
    <location>
        <begin position="901"/>
        <end position="948"/>
    </location>
</feature>
<dbReference type="PROSITE" id="PS50109">
    <property type="entry name" value="HIS_KIN"/>
    <property type="match status" value="1"/>
</dbReference>
<reference evidence="9 10" key="1">
    <citation type="submission" date="2017-12" db="EMBL/GenBank/DDBJ databases">
        <title>Confluentibacter flavum sp. nov., isolated from the saline lake.</title>
        <authorList>
            <person name="Yu L."/>
        </authorList>
    </citation>
    <scope>NUCLEOTIDE SEQUENCE [LARGE SCALE GENOMIC DNA]</scope>
    <source>
        <strain evidence="9 10">3B</strain>
    </source>
</reference>
<dbReference type="RefSeq" id="WP_106658852.1">
    <property type="nucleotide sequence ID" value="NZ_PJEO01000016.1"/>
</dbReference>
<keyword evidence="10" id="KW-1185">Reference proteome</keyword>
<dbReference type="PRINTS" id="PR00344">
    <property type="entry name" value="BCTRLSENSOR"/>
</dbReference>
<dbReference type="EMBL" id="PJEO01000016">
    <property type="protein sequence ID" value="PKQ45824.1"/>
    <property type="molecule type" value="Genomic_DNA"/>
</dbReference>
<evidence type="ECO:0000256" key="3">
    <source>
        <dbReference type="ARBA" id="ARBA00022553"/>
    </source>
</evidence>
<accession>A0A2N3HLS6</accession>
<evidence type="ECO:0000313" key="9">
    <source>
        <dbReference type="EMBL" id="PKQ45824.1"/>
    </source>
</evidence>
<sequence length="1508" mass="174720">MSNKLDYSTLFYLNPFPNWVYDIDTFEILDVNQAAIDLYGYNKAEFLTLTIKELRPKEEIPKLMAVHEGIHTHKGNKHFGTFTHQKKDGTILLVETNGHRVDFQGKNCFMVVCQDVTVLQKQLLELQESEKKLKAASEIAKIGYWRLDLITNLLYWSDKVFEIWDIERENSEISYDFFFNSIHSDDRALFEREQEAAVSGLKELNFTHRIILPNGDIKWVHEMGRLNKNSEGKPITFEGTVQDITLQKKEEQYLKLLESVITHTNDAVLITEAEPQDEPGPRIIYVNEAFTRMTGYTADEVIGKSPRILQGPKSDKNELARLGKALRNWESCEVTTLNYKKNGEEFWINFTVSPVADEKGRYTHWIAIERDVTAAKNEDFKRDFLANISTVFNDGIDLNMSLERLCELIVNYGDFSLCEIWLPTIHEKALKLLSRVEMDAAAKKFYTYSENIEEIGFDKGLPGKVWKTKESILWGDIDIEGFFIRNDAAKKAGLKSVLGIPLTHQERIVGVLVVGTKEDVYKMEGYQSILTEMESFIGAKINRKRLESDLHHLFDTLPDIICIADLNGHFLKINKAGCELLGYEEHEIVGYPFENFTHPLDKAIFNNEVKKIKKGETILNFETRYITKKSDVIWLSWHCNPIKEEGVIYATAKNITEEKKLRELVADASQLAKIGSWELDLVSLDKTDTIYWSPMVREILEVDDNYNPSLTEGFEFYKEESKCRIEKAVGTLINEGTGFDEELQIITKTGKEKWIRCIGKSQQVQGKRTKISGSFQDINSLKTTEVQLKEILGSISDAFYALDEHWNFTYFNKEAENLLNRKSSEVLGKNIWKEFEPAKGTELERVYRKVAKTGKPLSFEYLYPGDNNWYELNVYPSSGGVSSYFKNINERKKVTLELQKAYEEKNQILESIGDAFFTMNRDFTVTYWNKTAEKLIGVKREALLGKNLWDVFPDAVKLPSYTNYHNVIETGKPILFEDYYGVWLEVNAYPSADGISVFFRDITHKKEADERLIKAYEEKNQILESIGDAFFAADKDWIVTYWNKEAEHVLGRKKDVILGKNLWEEYADAIDSDFYRQYHQAVATGKTVSFEEHYPTLNKWFEVTAYPNSKGLSVYFKDITLRKETDIRILQANERFEKVTKATTDAIWDWDIENDVFYRGDGFEKLFGYDVKKALKGDEFWEDSFHPKDLTGIQTSLHECLQDSSMEHWRYEYRIIHKSGEEKTVIDKGVVIRNKTGKAIRMVGAITDITHRVVYEKEVLELNKILKKHIKELEISNEELEQFAFIASHDLQEPLRMISSFLNQIQRKYRDQLDDKAHQYINFATDGAKRMKQIILDLLDYSKAGKLADHLEVINLNELIEDYGILRRRLIQQKKATILVNNLPNITCFRAPLLQTVHCLLDNAIKYSRENVPPTIKVSALETEAYWQISIEDNGIGIDSQFFDKIFIIFQRLHNRDKYEGTGIGLSIAKKLIEYWGGKIWVESELDKGSTFYFTIDKNEEHLSMKLQ</sequence>
<dbReference type="Gene3D" id="3.30.565.10">
    <property type="entry name" value="Histidine kinase-like ATPase, C-terminal domain"/>
    <property type="match status" value="1"/>
</dbReference>
<dbReference type="InterPro" id="IPR013656">
    <property type="entry name" value="PAS_4"/>
</dbReference>
<dbReference type="OrthoDB" id="9124519at2"/>
<dbReference type="SMART" id="SM00387">
    <property type="entry name" value="HATPase_c"/>
    <property type="match status" value="1"/>
</dbReference>
<dbReference type="InterPro" id="IPR003594">
    <property type="entry name" value="HATPase_dom"/>
</dbReference>
<dbReference type="InterPro" id="IPR004358">
    <property type="entry name" value="Sig_transdc_His_kin-like_C"/>
</dbReference>
<keyword evidence="5" id="KW-0418">Kinase</keyword>
<dbReference type="Pfam" id="PF13185">
    <property type="entry name" value="GAF_2"/>
    <property type="match status" value="1"/>
</dbReference>
<dbReference type="PROSITE" id="PS50112">
    <property type="entry name" value="PAS"/>
    <property type="match status" value="6"/>
</dbReference>